<name>A0A9D2SHQ9_9FIRM</name>
<dbReference type="InterPro" id="IPR019644">
    <property type="entry name" value="DUF2508"/>
</dbReference>
<organism evidence="1 2">
    <name type="scientific">Candidatus Enterocloster excrementipullorum</name>
    <dbReference type="NCBI Taxonomy" id="2838559"/>
    <lineage>
        <taxon>Bacteria</taxon>
        <taxon>Bacillati</taxon>
        <taxon>Bacillota</taxon>
        <taxon>Clostridia</taxon>
        <taxon>Lachnospirales</taxon>
        <taxon>Lachnospiraceae</taxon>
        <taxon>Enterocloster</taxon>
    </lineage>
</organism>
<dbReference type="Pfam" id="PF10704">
    <property type="entry name" value="DUF2508"/>
    <property type="match status" value="1"/>
</dbReference>
<comment type="caution">
    <text evidence="1">The sequence shown here is derived from an EMBL/GenBank/DDBJ whole genome shotgun (WGS) entry which is preliminary data.</text>
</comment>
<evidence type="ECO:0000313" key="2">
    <source>
        <dbReference type="Proteomes" id="UP000823910"/>
    </source>
</evidence>
<reference evidence="1" key="2">
    <citation type="submission" date="2021-04" db="EMBL/GenBank/DDBJ databases">
        <authorList>
            <person name="Gilroy R."/>
        </authorList>
    </citation>
    <scope>NUCLEOTIDE SEQUENCE</scope>
    <source>
        <strain evidence="1">CHK180-15479</strain>
    </source>
</reference>
<dbReference type="EMBL" id="DWWT01000028">
    <property type="protein sequence ID" value="HJC05797.1"/>
    <property type="molecule type" value="Genomic_DNA"/>
</dbReference>
<gene>
    <name evidence="1" type="ORF">H9704_06535</name>
</gene>
<proteinExistence type="predicted"/>
<dbReference type="AlphaFoldDB" id="A0A9D2SHQ9"/>
<sequence length="82" mass="9487">MLNFFKAARETAAAGNGQIALTPRERRLLREEIERTQGAIDAARNHFEQVVDPTLIDCYIYELNAAQLRYQFLLRKFKSQEG</sequence>
<reference evidence="1" key="1">
    <citation type="journal article" date="2021" name="PeerJ">
        <title>Extensive microbial diversity within the chicken gut microbiome revealed by metagenomics and culture.</title>
        <authorList>
            <person name="Gilroy R."/>
            <person name="Ravi A."/>
            <person name="Getino M."/>
            <person name="Pursley I."/>
            <person name="Horton D.L."/>
            <person name="Alikhan N.F."/>
            <person name="Baker D."/>
            <person name="Gharbi K."/>
            <person name="Hall N."/>
            <person name="Watson M."/>
            <person name="Adriaenssens E.M."/>
            <person name="Foster-Nyarko E."/>
            <person name="Jarju S."/>
            <person name="Secka A."/>
            <person name="Antonio M."/>
            <person name="Oren A."/>
            <person name="Chaudhuri R.R."/>
            <person name="La Ragione R."/>
            <person name="Hildebrand F."/>
            <person name="Pallen M.J."/>
        </authorList>
    </citation>
    <scope>NUCLEOTIDE SEQUENCE</scope>
    <source>
        <strain evidence="1">CHK180-15479</strain>
    </source>
</reference>
<protein>
    <submittedName>
        <fullName evidence="1">YaaL family protein</fullName>
    </submittedName>
</protein>
<evidence type="ECO:0000313" key="1">
    <source>
        <dbReference type="EMBL" id="HJC05797.1"/>
    </source>
</evidence>
<accession>A0A9D2SHQ9</accession>
<dbReference type="Proteomes" id="UP000823910">
    <property type="component" value="Unassembled WGS sequence"/>
</dbReference>